<keyword evidence="2" id="KW-1185">Reference proteome</keyword>
<evidence type="ECO:0000313" key="2">
    <source>
        <dbReference type="Proteomes" id="UP000271624"/>
    </source>
</evidence>
<gene>
    <name evidence="1" type="ORF">DSM106972_009290</name>
</gene>
<sequence length="216" mass="25091">MLNINSRFAIPGHKKGATRQKVRVIEYIVEENGVEKVYRLITDLMDVVTFPALLLAREYHQRWEAENTLDELKVHLNGRKTPIRSKNPREVIQEIYGWLLGHYCIRSLMFQSATVAGISPLRLSFTGSLQVLKRAVPEFQKIKNKTDLELVDIYYSWLIWEISDLEIPPPQQRSNPRVVKKTRCKFKSKKRHHRGNGTTKQQLSFKVFKTVATSCA</sequence>
<protein>
    <recommendedName>
        <fullName evidence="3">Transposase IS4-like domain-containing protein</fullName>
    </recommendedName>
</protein>
<dbReference type="Proteomes" id="UP000271624">
    <property type="component" value="Unassembled WGS sequence"/>
</dbReference>
<organism evidence="1 2">
    <name type="scientific">Dulcicalothrix desertica PCC 7102</name>
    <dbReference type="NCBI Taxonomy" id="232991"/>
    <lineage>
        <taxon>Bacteria</taxon>
        <taxon>Bacillati</taxon>
        <taxon>Cyanobacteriota</taxon>
        <taxon>Cyanophyceae</taxon>
        <taxon>Nostocales</taxon>
        <taxon>Calotrichaceae</taxon>
        <taxon>Dulcicalothrix</taxon>
    </lineage>
</organism>
<dbReference type="EMBL" id="RSCL01000002">
    <property type="protein sequence ID" value="RUT08876.1"/>
    <property type="molecule type" value="Genomic_DNA"/>
</dbReference>
<evidence type="ECO:0000313" key="1">
    <source>
        <dbReference type="EMBL" id="RUT08876.1"/>
    </source>
</evidence>
<name>A0A433VS00_9CYAN</name>
<reference evidence="1" key="1">
    <citation type="submission" date="2018-12" db="EMBL/GenBank/DDBJ databases">
        <authorList>
            <person name="Will S."/>
            <person name="Neumann-Schaal M."/>
            <person name="Henke P."/>
        </authorList>
    </citation>
    <scope>NUCLEOTIDE SEQUENCE</scope>
    <source>
        <strain evidence="1">PCC 7102</strain>
    </source>
</reference>
<dbReference type="AlphaFoldDB" id="A0A433VS00"/>
<accession>A0A433VS00</accession>
<proteinExistence type="predicted"/>
<comment type="caution">
    <text evidence="1">The sequence shown here is derived from an EMBL/GenBank/DDBJ whole genome shotgun (WGS) entry which is preliminary data.</text>
</comment>
<evidence type="ECO:0008006" key="3">
    <source>
        <dbReference type="Google" id="ProtNLM"/>
    </source>
</evidence>
<reference evidence="1" key="2">
    <citation type="journal article" date="2019" name="Genome Biol. Evol.">
        <title>Day and night: Metabolic profiles and evolutionary relationships of six axenic non-marine cyanobacteria.</title>
        <authorList>
            <person name="Will S.E."/>
            <person name="Henke P."/>
            <person name="Boedeker C."/>
            <person name="Huang S."/>
            <person name="Brinkmann H."/>
            <person name="Rohde M."/>
            <person name="Jarek M."/>
            <person name="Friedl T."/>
            <person name="Seufert S."/>
            <person name="Schumacher M."/>
            <person name="Overmann J."/>
            <person name="Neumann-Schaal M."/>
            <person name="Petersen J."/>
        </authorList>
    </citation>
    <scope>NUCLEOTIDE SEQUENCE [LARGE SCALE GENOMIC DNA]</scope>
    <source>
        <strain evidence="1">PCC 7102</strain>
    </source>
</reference>